<protein>
    <submittedName>
        <fullName evidence="3">Gag-Pol polyprotein</fullName>
    </submittedName>
</protein>
<feature type="coiled-coil region" evidence="1">
    <location>
        <begin position="28"/>
        <end position="55"/>
    </location>
</feature>
<keyword evidence="1" id="KW-0175">Coiled coil</keyword>
<sequence>MCKYLEEGLYKDIKLLIGILELREFVVLADRAYKAEELSKEKKQAEKEAQISGKIFMGKSQSSTSKKSKKYHDRFTTSMGYSEKERGSQRSNPRLSSPSVTSVGSVSNPKPKCKYCNKFHFGECRLRSGAYYRCCSLDHFLKDCPEMTEKDIDQTSKPSNPASRGRPPRHLGNVSTRASTRTYAIRAREDASALDVIIGTFSLLDTDITVLIDPGSTHSYICTNLVYVKNLPIEFTEFVVKVSNPLG</sequence>
<feature type="compositionally biased region" description="Low complexity" evidence="2">
    <location>
        <begin position="96"/>
        <end position="107"/>
    </location>
</feature>
<comment type="caution">
    <text evidence="3">The sequence shown here is derived from an EMBL/GenBank/DDBJ whole genome shotgun (WGS) entry which is preliminary data.</text>
</comment>
<feature type="region of interest" description="Disordered" evidence="2">
    <location>
        <begin position="150"/>
        <end position="177"/>
    </location>
</feature>
<proteinExistence type="predicted"/>
<evidence type="ECO:0000313" key="3">
    <source>
        <dbReference type="EMBL" id="KAA3473270.1"/>
    </source>
</evidence>
<feature type="region of interest" description="Disordered" evidence="2">
    <location>
        <begin position="58"/>
        <end position="108"/>
    </location>
</feature>
<dbReference type="PANTHER" id="PTHR34482:SF36">
    <property type="entry name" value="RETROTRANSPOSON GAG DOMAIN-CONTAINING PROTEIN"/>
    <property type="match status" value="1"/>
</dbReference>
<evidence type="ECO:0000313" key="4">
    <source>
        <dbReference type="Proteomes" id="UP000325315"/>
    </source>
</evidence>
<accession>A0A5B6VVQ0</accession>
<dbReference type="EMBL" id="SMMG02000005">
    <property type="protein sequence ID" value="KAA3473270.1"/>
    <property type="molecule type" value="Genomic_DNA"/>
</dbReference>
<organism evidence="3 4">
    <name type="scientific">Gossypium australe</name>
    <dbReference type="NCBI Taxonomy" id="47621"/>
    <lineage>
        <taxon>Eukaryota</taxon>
        <taxon>Viridiplantae</taxon>
        <taxon>Streptophyta</taxon>
        <taxon>Embryophyta</taxon>
        <taxon>Tracheophyta</taxon>
        <taxon>Spermatophyta</taxon>
        <taxon>Magnoliopsida</taxon>
        <taxon>eudicotyledons</taxon>
        <taxon>Gunneridae</taxon>
        <taxon>Pentapetalae</taxon>
        <taxon>rosids</taxon>
        <taxon>malvids</taxon>
        <taxon>Malvales</taxon>
        <taxon>Malvaceae</taxon>
        <taxon>Malvoideae</taxon>
        <taxon>Gossypium</taxon>
    </lineage>
</organism>
<dbReference type="Proteomes" id="UP000325315">
    <property type="component" value="Unassembled WGS sequence"/>
</dbReference>
<dbReference type="OrthoDB" id="786726at2759"/>
<dbReference type="PANTHER" id="PTHR34482">
    <property type="entry name" value="DNA DAMAGE-INDUCIBLE PROTEIN 1-LIKE"/>
    <property type="match status" value="1"/>
</dbReference>
<name>A0A5B6VVQ0_9ROSI</name>
<dbReference type="AlphaFoldDB" id="A0A5B6VVQ0"/>
<evidence type="ECO:0000256" key="2">
    <source>
        <dbReference type="SAM" id="MobiDB-lite"/>
    </source>
</evidence>
<dbReference type="Pfam" id="PF08284">
    <property type="entry name" value="RVP_2"/>
    <property type="match status" value="1"/>
</dbReference>
<keyword evidence="4" id="KW-1185">Reference proteome</keyword>
<reference evidence="4" key="1">
    <citation type="journal article" date="2019" name="Plant Biotechnol. J.">
        <title>Genome sequencing of the Australian wild diploid species Gossypium australe highlights disease resistance and delayed gland morphogenesis.</title>
        <authorList>
            <person name="Cai Y."/>
            <person name="Cai X."/>
            <person name="Wang Q."/>
            <person name="Wang P."/>
            <person name="Zhang Y."/>
            <person name="Cai C."/>
            <person name="Xu Y."/>
            <person name="Wang K."/>
            <person name="Zhou Z."/>
            <person name="Wang C."/>
            <person name="Geng S."/>
            <person name="Li B."/>
            <person name="Dong Q."/>
            <person name="Hou Y."/>
            <person name="Wang H."/>
            <person name="Ai P."/>
            <person name="Liu Z."/>
            <person name="Yi F."/>
            <person name="Sun M."/>
            <person name="An G."/>
            <person name="Cheng J."/>
            <person name="Zhang Y."/>
            <person name="Shi Q."/>
            <person name="Xie Y."/>
            <person name="Shi X."/>
            <person name="Chang Y."/>
            <person name="Huang F."/>
            <person name="Chen Y."/>
            <person name="Hong S."/>
            <person name="Mi L."/>
            <person name="Sun Q."/>
            <person name="Zhang L."/>
            <person name="Zhou B."/>
            <person name="Peng R."/>
            <person name="Zhang X."/>
            <person name="Liu F."/>
        </authorList>
    </citation>
    <scope>NUCLEOTIDE SEQUENCE [LARGE SCALE GENOMIC DNA]</scope>
    <source>
        <strain evidence="4">cv. PA1801</strain>
    </source>
</reference>
<evidence type="ECO:0000256" key="1">
    <source>
        <dbReference type="SAM" id="Coils"/>
    </source>
</evidence>
<gene>
    <name evidence="3" type="ORF">EPI10_023665</name>
</gene>